<comment type="caution">
    <text evidence="2">The sequence shown here is derived from an EMBL/GenBank/DDBJ whole genome shotgun (WGS) entry which is preliminary data.</text>
</comment>
<keyword evidence="3" id="KW-1185">Reference proteome</keyword>
<gene>
    <name evidence="2" type="ORF">GCM10022235_82800</name>
</gene>
<evidence type="ECO:0000313" key="2">
    <source>
        <dbReference type="EMBL" id="GAA3598452.1"/>
    </source>
</evidence>
<sequence>MAKNTGSGSRRGAVTGRSQVSTPSGWVKRDTGSGKFMDGKADGKPFKGVRREN</sequence>
<name>A0ABP6Z4E4_9ACTN</name>
<feature type="region of interest" description="Disordered" evidence="1">
    <location>
        <begin position="1"/>
        <end position="53"/>
    </location>
</feature>
<dbReference type="Proteomes" id="UP001501222">
    <property type="component" value="Unassembled WGS sequence"/>
</dbReference>
<protein>
    <submittedName>
        <fullName evidence="2">Uncharacterized protein</fullName>
    </submittedName>
</protein>
<organism evidence="2 3">
    <name type="scientific">Kribbella ginsengisoli</name>
    <dbReference type="NCBI Taxonomy" id="363865"/>
    <lineage>
        <taxon>Bacteria</taxon>
        <taxon>Bacillati</taxon>
        <taxon>Actinomycetota</taxon>
        <taxon>Actinomycetes</taxon>
        <taxon>Propionibacteriales</taxon>
        <taxon>Kribbellaceae</taxon>
        <taxon>Kribbella</taxon>
    </lineage>
</organism>
<accession>A0ABP6Z4E4</accession>
<proteinExistence type="predicted"/>
<evidence type="ECO:0000256" key="1">
    <source>
        <dbReference type="SAM" id="MobiDB-lite"/>
    </source>
</evidence>
<evidence type="ECO:0000313" key="3">
    <source>
        <dbReference type="Proteomes" id="UP001501222"/>
    </source>
</evidence>
<dbReference type="EMBL" id="BAABAA010000022">
    <property type="protein sequence ID" value="GAA3598452.1"/>
    <property type="molecule type" value="Genomic_DNA"/>
</dbReference>
<reference evidence="3" key="1">
    <citation type="journal article" date="2019" name="Int. J. Syst. Evol. Microbiol.">
        <title>The Global Catalogue of Microorganisms (GCM) 10K type strain sequencing project: providing services to taxonomists for standard genome sequencing and annotation.</title>
        <authorList>
            <consortium name="The Broad Institute Genomics Platform"/>
            <consortium name="The Broad Institute Genome Sequencing Center for Infectious Disease"/>
            <person name="Wu L."/>
            <person name="Ma J."/>
        </authorList>
    </citation>
    <scope>NUCLEOTIDE SEQUENCE [LARGE SCALE GENOMIC DNA]</scope>
    <source>
        <strain evidence="3">JCM 16928</strain>
    </source>
</reference>
<feature type="compositionally biased region" description="Basic and acidic residues" evidence="1">
    <location>
        <begin position="27"/>
        <end position="53"/>
    </location>
</feature>
<dbReference type="RefSeq" id="WP_344850168.1">
    <property type="nucleotide sequence ID" value="NZ_BAABAA010000022.1"/>
</dbReference>